<dbReference type="RefSeq" id="WP_125672861.1">
    <property type="nucleotide sequence ID" value="NZ_RCOS01000170.1"/>
</dbReference>
<protein>
    <submittedName>
        <fullName evidence="2">Uncharacterized protein</fullName>
    </submittedName>
</protein>
<dbReference type="AlphaFoldDB" id="A0A3R9PSQ2"/>
<reference evidence="2 3" key="1">
    <citation type="submission" date="2018-10" db="EMBL/GenBank/DDBJ databases">
        <title>Co-occurring genomic capacity for anaerobic methane metabolism and dissimilatory sulfite reduction discovered in the Korarchaeota.</title>
        <authorList>
            <person name="Mckay L.J."/>
            <person name="Dlakic M."/>
            <person name="Fields M.W."/>
            <person name="Delmont T.O."/>
            <person name="Eren A.M."/>
            <person name="Jay Z.J."/>
            <person name="Klingelsmith K.B."/>
            <person name="Rusch D.B."/>
            <person name="Inskeep W.P."/>
        </authorList>
    </citation>
    <scope>NUCLEOTIDE SEQUENCE [LARGE SCALE GENOMIC DNA]</scope>
    <source>
        <strain evidence="2 3">MDKW</strain>
    </source>
</reference>
<keyword evidence="1" id="KW-1133">Transmembrane helix</keyword>
<accession>A0A3R9PSQ2</accession>
<dbReference type="EMBL" id="RCOS01000170">
    <property type="protein sequence ID" value="RSN71731.1"/>
    <property type="molecule type" value="Genomic_DNA"/>
</dbReference>
<organism evidence="2 3">
    <name type="scientific">Candidatus Methanodesulfokora washburnensis</name>
    <dbReference type="NCBI Taxonomy" id="2478471"/>
    <lineage>
        <taxon>Archaea</taxon>
        <taxon>Thermoproteota</taxon>
        <taxon>Candidatus Korarchaeia</taxon>
        <taxon>Candidatus Korarchaeia incertae sedis</taxon>
        <taxon>Candidatus Methanodesulfokora</taxon>
    </lineage>
</organism>
<feature type="transmembrane region" description="Helical" evidence="1">
    <location>
        <begin position="124"/>
        <end position="145"/>
    </location>
</feature>
<feature type="transmembrane region" description="Helical" evidence="1">
    <location>
        <begin position="12"/>
        <end position="37"/>
    </location>
</feature>
<feature type="transmembrane region" description="Helical" evidence="1">
    <location>
        <begin position="96"/>
        <end position="112"/>
    </location>
</feature>
<proteinExistence type="predicted"/>
<keyword evidence="1" id="KW-0472">Membrane</keyword>
<evidence type="ECO:0000313" key="2">
    <source>
        <dbReference type="EMBL" id="RSN71731.1"/>
    </source>
</evidence>
<comment type="caution">
    <text evidence="2">The sequence shown here is derived from an EMBL/GenBank/DDBJ whole genome shotgun (WGS) entry which is preliminary data.</text>
</comment>
<gene>
    <name evidence="2" type="ORF">D6D85_15470</name>
</gene>
<keyword evidence="1" id="KW-0812">Transmembrane</keyword>
<dbReference type="Proteomes" id="UP000277582">
    <property type="component" value="Unassembled WGS sequence"/>
</dbReference>
<evidence type="ECO:0000256" key="1">
    <source>
        <dbReference type="SAM" id="Phobius"/>
    </source>
</evidence>
<sequence>MYEHAFSSFHAIAAHFAAAFGGAVSLLAISCFVVRLLRDRLGERYEALCKLLYPTLNVMLFLELVSILAASVAALIDFQKVEALFASPIIRDKGLFIVLAFETYTFMYYLTLKYGERLVDSMPVATYMLALGIISGVLIVLIAGLGGHLSYGESLIDFIFDKLGIPPPWSP</sequence>
<name>A0A3R9PSQ2_9CREN</name>
<feature type="transmembrane region" description="Helical" evidence="1">
    <location>
        <begin position="58"/>
        <end position="76"/>
    </location>
</feature>
<evidence type="ECO:0000313" key="3">
    <source>
        <dbReference type="Proteomes" id="UP000277582"/>
    </source>
</evidence>
<keyword evidence="3" id="KW-1185">Reference proteome</keyword>